<dbReference type="SUPFAM" id="SSF48576">
    <property type="entry name" value="Terpenoid synthases"/>
    <property type="match status" value="1"/>
</dbReference>
<dbReference type="EMBL" id="JAAIUW010000005">
    <property type="protein sequence ID" value="KAF7833139.1"/>
    <property type="molecule type" value="Genomic_DNA"/>
</dbReference>
<name>A0A834WVD3_9FABA</name>
<dbReference type="InterPro" id="IPR008949">
    <property type="entry name" value="Isoprenoid_synthase_dom_sf"/>
</dbReference>
<dbReference type="AlphaFoldDB" id="A0A834WVD3"/>
<protein>
    <submittedName>
        <fullName evidence="1">Putative pentatricopeptide repeat-containing protein</fullName>
    </submittedName>
</protein>
<dbReference type="Proteomes" id="UP000634136">
    <property type="component" value="Unassembled WGS sequence"/>
</dbReference>
<proteinExistence type="predicted"/>
<reference evidence="1" key="1">
    <citation type="submission" date="2020-09" db="EMBL/GenBank/DDBJ databases">
        <title>Genome-Enabled Discovery of Anthraquinone Biosynthesis in Senna tora.</title>
        <authorList>
            <person name="Kang S.-H."/>
            <person name="Pandey R.P."/>
            <person name="Lee C.-M."/>
            <person name="Sim J.-S."/>
            <person name="Jeong J.-T."/>
            <person name="Choi B.-S."/>
            <person name="Jung M."/>
            <person name="Ginzburg D."/>
            <person name="Zhao K."/>
            <person name="Won S.Y."/>
            <person name="Oh T.-J."/>
            <person name="Yu Y."/>
            <person name="Kim N.-H."/>
            <person name="Lee O.R."/>
            <person name="Lee T.-H."/>
            <person name="Bashyal P."/>
            <person name="Kim T.-S."/>
            <person name="Lee W.-H."/>
            <person name="Kawkins C."/>
            <person name="Kim C.-K."/>
            <person name="Kim J.S."/>
            <person name="Ahn B.O."/>
            <person name="Rhee S.Y."/>
            <person name="Sohng J.K."/>
        </authorList>
    </citation>
    <scope>NUCLEOTIDE SEQUENCE</scope>
    <source>
        <tissue evidence="1">Leaf</tissue>
    </source>
</reference>
<organism evidence="1 2">
    <name type="scientific">Senna tora</name>
    <dbReference type="NCBI Taxonomy" id="362788"/>
    <lineage>
        <taxon>Eukaryota</taxon>
        <taxon>Viridiplantae</taxon>
        <taxon>Streptophyta</taxon>
        <taxon>Embryophyta</taxon>
        <taxon>Tracheophyta</taxon>
        <taxon>Spermatophyta</taxon>
        <taxon>Magnoliopsida</taxon>
        <taxon>eudicotyledons</taxon>
        <taxon>Gunneridae</taxon>
        <taxon>Pentapetalae</taxon>
        <taxon>rosids</taxon>
        <taxon>fabids</taxon>
        <taxon>Fabales</taxon>
        <taxon>Fabaceae</taxon>
        <taxon>Caesalpinioideae</taxon>
        <taxon>Cassia clade</taxon>
        <taxon>Senna</taxon>
    </lineage>
</organism>
<comment type="caution">
    <text evidence="1">The sequence shown here is derived from an EMBL/GenBank/DDBJ whole genome shotgun (WGS) entry which is preliminary data.</text>
</comment>
<gene>
    <name evidence="1" type="ORF">G2W53_015472</name>
</gene>
<sequence length="331" mass="37342">MEEDIENGEAILEVIDDEVWLGRSYPSRCRMLVSIFKAVCFECALEIEDQFDNGVEFYENGLLDWLGYKFKIGKVVPTLYNLGIGNLGVGLKLHGRRIKYRLGTDAVIETLLLGMYGKLCCLGDAQKVFDKMGERDVVSLNNINPSYVENGKARDEKVAPMGLLLVFSKFPKLLLSCIYCAEKSYHDAHLNDHAMKNSRILSVGGKRMRPSLVLWVAKAKVQYIEMMHIASLIYACVWEERKLRSLREVVPQPYEMLVATLARKFLFAPSPYYIAILQNLEDGGLIFSSYINLEDKVVLKGGGNVMKGWRAKSVQLQQRNRGMPSNGAIAP</sequence>
<dbReference type="OrthoDB" id="185373at2759"/>
<evidence type="ECO:0000313" key="2">
    <source>
        <dbReference type="Proteomes" id="UP000634136"/>
    </source>
</evidence>
<keyword evidence="2" id="KW-1185">Reference proteome</keyword>
<evidence type="ECO:0000313" key="1">
    <source>
        <dbReference type="EMBL" id="KAF7833139.1"/>
    </source>
</evidence>
<accession>A0A834WVD3</accession>